<dbReference type="RefSeq" id="WP_015431560.1">
    <property type="nucleotide sequence ID" value="NZ_CP006954.1"/>
</dbReference>
<evidence type="ECO:0000313" key="1">
    <source>
        <dbReference type="EMBL" id="AHG82773.1"/>
    </source>
</evidence>
<proteinExistence type="predicted"/>
<evidence type="ECO:0000313" key="2">
    <source>
        <dbReference type="Proteomes" id="UP000019091"/>
    </source>
</evidence>
<dbReference type="SUPFAM" id="SSF54909">
    <property type="entry name" value="Dimeric alpha+beta barrel"/>
    <property type="match status" value="1"/>
</dbReference>
<organism evidence="1 2">
    <name type="scientific">Bibersteinia trehalosi USDA-ARS-USMARC-188</name>
    <dbReference type="NCBI Taxonomy" id="1263829"/>
    <lineage>
        <taxon>Bacteria</taxon>
        <taxon>Pseudomonadati</taxon>
        <taxon>Pseudomonadota</taxon>
        <taxon>Gammaproteobacteria</taxon>
        <taxon>Pasteurellales</taxon>
        <taxon>Pasteurellaceae</taxon>
        <taxon>Bibersteinia</taxon>
    </lineage>
</organism>
<accession>A0A4V7ICK4</accession>
<dbReference type="KEGG" id="btre:F542_20640"/>
<sequence>MLGPYLDQAHAGVIIAQAESREALDKILAEDIYFPNLADYEVREFKDAMSKLS</sequence>
<dbReference type="EMBL" id="CP006954">
    <property type="protein sequence ID" value="AHG82773.1"/>
    <property type="molecule type" value="Genomic_DNA"/>
</dbReference>
<reference evidence="1 2" key="1">
    <citation type="journal article" date="2014" name="Genome Announc.">
        <title>Complete Closed Genome Sequences of Three Bibersteinia trehalosi Nasopharyngeal Isolates from Cattle with Shipping Fever.</title>
        <authorList>
            <person name="Harhay G.P."/>
            <person name="McVey D.S."/>
            <person name="Koren S."/>
            <person name="Phillippy A.M."/>
            <person name="Bono J."/>
            <person name="Harhay D.M."/>
            <person name="Clawson M.L."/>
            <person name="Heaton M.P."/>
            <person name="Chitko-McKown C.G."/>
            <person name="Korlach J."/>
            <person name="Smith T.P."/>
        </authorList>
    </citation>
    <scope>NUCLEOTIDE SEQUENCE [LARGE SCALE GENOMIC DNA]</scope>
    <source>
        <strain evidence="1 2">USDA-ARS-USMARC-188</strain>
    </source>
</reference>
<protein>
    <submittedName>
        <fullName evidence="1">YCII-related protein</fullName>
    </submittedName>
</protein>
<gene>
    <name evidence="1" type="ORF">F542_20640</name>
</gene>
<dbReference type="InterPro" id="IPR011008">
    <property type="entry name" value="Dimeric_a/b-barrel"/>
</dbReference>
<name>A0A4V7ICK4_BIBTR</name>
<dbReference type="AlphaFoldDB" id="A0A4V7ICK4"/>
<dbReference type="Proteomes" id="UP000019091">
    <property type="component" value="Chromosome"/>
</dbReference>